<name>A0A6J5Y390_PRUAR</name>
<accession>A0A6J5Y390</accession>
<organism evidence="1 2">
    <name type="scientific">Prunus armeniaca</name>
    <name type="common">Apricot</name>
    <name type="synonym">Armeniaca vulgaris</name>
    <dbReference type="NCBI Taxonomy" id="36596"/>
    <lineage>
        <taxon>Eukaryota</taxon>
        <taxon>Viridiplantae</taxon>
        <taxon>Streptophyta</taxon>
        <taxon>Embryophyta</taxon>
        <taxon>Tracheophyta</taxon>
        <taxon>Spermatophyta</taxon>
        <taxon>Magnoliopsida</taxon>
        <taxon>eudicotyledons</taxon>
        <taxon>Gunneridae</taxon>
        <taxon>Pentapetalae</taxon>
        <taxon>rosids</taxon>
        <taxon>fabids</taxon>
        <taxon>Rosales</taxon>
        <taxon>Rosaceae</taxon>
        <taxon>Amygdaloideae</taxon>
        <taxon>Amygdaleae</taxon>
        <taxon>Prunus</taxon>
    </lineage>
</organism>
<keyword evidence="2" id="KW-1185">Reference proteome</keyword>
<sequence length="61" mass="6773">MHIENYECVAKLGRMTTTNMQVTNFSGASVKLQLIGCAAATDGWEQLELPYKFYSILSNAL</sequence>
<gene>
    <name evidence="1" type="ORF">ORAREDHAP_LOCUS44897</name>
</gene>
<dbReference type="AlphaFoldDB" id="A0A6J5Y390"/>
<proteinExistence type="predicted"/>
<reference evidence="2" key="1">
    <citation type="journal article" date="2020" name="Genome Biol.">
        <title>Gamete binning: chromosome-level and haplotype-resolved genome assembly enabled by high-throughput single-cell sequencing of gamete genomes.</title>
        <authorList>
            <person name="Campoy J.A."/>
            <person name="Sun H."/>
            <person name="Goel M."/>
            <person name="Jiao W.-B."/>
            <person name="Folz-Donahue K."/>
            <person name="Wang N."/>
            <person name="Rubio M."/>
            <person name="Liu C."/>
            <person name="Kukat C."/>
            <person name="Ruiz D."/>
            <person name="Huettel B."/>
            <person name="Schneeberger K."/>
        </authorList>
    </citation>
    <scope>NUCLEOTIDE SEQUENCE [LARGE SCALE GENOMIC DNA]</scope>
    <source>
        <strain evidence="2">cv. Rojo Pasion</strain>
    </source>
</reference>
<dbReference type="EMBL" id="CAEKKB010000007">
    <property type="protein sequence ID" value="CAB4317934.1"/>
    <property type="molecule type" value="Genomic_DNA"/>
</dbReference>
<evidence type="ECO:0000313" key="1">
    <source>
        <dbReference type="EMBL" id="CAB4317934.1"/>
    </source>
</evidence>
<dbReference type="Proteomes" id="UP000507245">
    <property type="component" value="Unassembled WGS sequence"/>
</dbReference>
<protein>
    <submittedName>
        <fullName evidence="1">Uncharacterized protein</fullName>
    </submittedName>
</protein>
<evidence type="ECO:0000313" key="2">
    <source>
        <dbReference type="Proteomes" id="UP000507245"/>
    </source>
</evidence>